<organism evidence="2 3">
    <name type="scientific">Araneus ventricosus</name>
    <name type="common">Orbweaver spider</name>
    <name type="synonym">Epeira ventricosa</name>
    <dbReference type="NCBI Taxonomy" id="182803"/>
    <lineage>
        <taxon>Eukaryota</taxon>
        <taxon>Metazoa</taxon>
        <taxon>Ecdysozoa</taxon>
        <taxon>Arthropoda</taxon>
        <taxon>Chelicerata</taxon>
        <taxon>Arachnida</taxon>
        <taxon>Araneae</taxon>
        <taxon>Araneomorphae</taxon>
        <taxon>Entelegynae</taxon>
        <taxon>Araneoidea</taxon>
        <taxon>Araneidae</taxon>
        <taxon>Araneus</taxon>
    </lineage>
</organism>
<evidence type="ECO:0000256" key="1">
    <source>
        <dbReference type="SAM" id="MobiDB-lite"/>
    </source>
</evidence>
<feature type="compositionally biased region" description="Polar residues" evidence="1">
    <location>
        <begin position="27"/>
        <end position="58"/>
    </location>
</feature>
<proteinExistence type="predicted"/>
<feature type="compositionally biased region" description="Low complexity" evidence="1">
    <location>
        <begin position="1"/>
        <end position="10"/>
    </location>
</feature>
<feature type="region of interest" description="Disordered" evidence="1">
    <location>
        <begin position="1"/>
        <end position="66"/>
    </location>
</feature>
<dbReference type="AlphaFoldDB" id="A0A4Y2VMQ8"/>
<evidence type="ECO:0000313" key="3">
    <source>
        <dbReference type="Proteomes" id="UP000499080"/>
    </source>
</evidence>
<reference evidence="2 3" key="1">
    <citation type="journal article" date="2019" name="Sci. Rep.">
        <title>Orb-weaving spider Araneus ventricosus genome elucidates the spidroin gene catalogue.</title>
        <authorList>
            <person name="Kono N."/>
            <person name="Nakamura H."/>
            <person name="Ohtoshi R."/>
            <person name="Moran D.A.P."/>
            <person name="Shinohara A."/>
            <person name="Yoshida Y."/>
            <person name="Fujiwara M."/>
            <person name="Mori M."/>
            <person name="Tomita M."/>
            <person name="Arakawa K."/>
        </authorList>
    </citation>
    <scope>NUCLEOTIDE SEQUENCE [LARGE SCALE GENOMIC DNA]</scope>
</reference>
<comment type="caution">
    <text evidence="2">The sequence shown here is derived from an EMBL/GenBank/DDBJ whole genome shotgun (WGS) entry which is preliminary data.</text>
</comment>
<keyword evidence="3" id="KW-1185">Reference proteome</keyword>
<dbReference type="EMBL" id="BGPR01048002">
    <property type="protein sequence ID" value="GBO25017.1"/>
    <property type="molecule type" value="Genomic_DNA"/>
</dbReference>
<accession>A0A4Y2VMQ8</accession>
<name>A0A4Y2VMQ8_ARAVE</name>
<sequence>MQKASKNSSKSTKKHQKVRQQKEPEKSTASQAISQTAPQPINQAIASNSTVAKQQQMPTPKLKLGGAVGTSEIFLEKWGLSRSAGPKHTKFLG</sequence>
<evidence type="ECO:0000313" key="2">
    <source>
        <dbReference type="EMBL" id="GBO25017.1"/>
    </source>
</evidence>
<protein>
    <submittedName>
        <fullName evidence="2">Uncharacterized protein</fullName>
    </submittedName>
</protein>
<dbReference type="Proteomes" id="UP000499080">
    <property type="component" value="Unassembled WGS sequence"/>
</dbReference>
<gene>
    <name evidence="2" type="ORF">AVEN_22384_1</name>
</gene>